<dbReference type="AlphaFoldDB" id="A0A4R8V0V2"/>
<sequence length="317" mass="32970">MLFLLYFVLVFIVVGVVRVGSRKRLAGLVVTVDDIGTVRARRFARSIIVRNISALAAGGVVLWALDLVNQAHRGWYGLPLMIAPGLAATLGLLVFALCPTRIVTDRASRRSADLMPRRVWSYGPAWGFLLPLTAAATVVAFAIIAGLASSPQPDGAFRSITIGSSTAGPYPGWYYGLPLIGLTVLLAAATLFALGRIASAARSEQFSDLDRAVRILATRVVMQLSSGALFLYFGGVLLFAGWTTSNAATVFAPGGVALSSVQPAAAIGLTEVIAGLVVALLGGVLVILSILDATRQPLGRVAAVGTPAVDAASARES</sequence>
<evidence type="ECO:0000313" key="3">
    <source>
        <dbReference type="EMBL" id="TFB74466.1"/>
    </source>
</evidence>
<dbReference type="EMBL" id="SOFD01000035">
    <property type="protein sequence ID" value="TFB74466.1"/>
    <property type="molecule type" value="Genomic_DNA"/>
</dbReference>
<evidence type="ECO:0000313" key="5">
    <source>
        <dbReference type="Proteomes" id="UP000298252"/>
    </source>
</evidence>
<dbReference type="Proteomes" id="UP000199639">
    <property type="component" value="Unassembled WGS sequence"/>
</dbReference>
<feature type="transmembrane region" description="Helical" evidence="1">
    <location>
        <begin position="6"/>
        <end position="21"/>
    </location>
</feature>
<evidence type="ECO:0000313" key="2">
    <source>
        <dbReference type="EMBL" id="SDN17124.1"/>
    </source>
</evidence>
<keyword evidence="1" id="KW-0472">Membrane</keyword>
<reference evidence="2 4" key="1">
    <citation type="submission" date="2016-10" db="EMBL/GenBank/DDBJ databases">
        <authorList>
            <person name="Varghese N."/>
            <person name="Submissions S."/>
        </authorList>
    </citation>
    <scope>NUCLEOTIDE SEQUENCE [LARGE SCALE GENOMIC DNA]</scope>
    <source>
        <strain evidence="2 4">CGMCC 1.11215</strain>
    </source>
</reference>
<keyword evidence="5" id="KW-1185">Reference proteome</keyword>
<organism evidence="2 4">
    <name type="scientific">Cryobacterium flavum</name>
    <dbReference type="NCBI Taxonomy" id="1424659"/>
    <lineage>
        <taxon>Bacteria</taxon>
        <taxon>Bacillati</taxon>
        <taxon>Actinomycetota</taxon>
        <taxon>Actinomycetes</taxon>
        <taxon>Micrococcales</taxon>
        <taxon>Microbacteriaceae</taxon>
        <taxon>Cryobacterium</taxon>
    </lineage>
</organism>
<keyword evidence="1" id="KW-0812">Transmembrane</keyword>
<protein>
    <submittedName>
        <fullName evidence="2">Uncharacterized protein</fullName>
    </submittedName>
</protein>
<name>A0A4R8V0V2_9MICO</name>
<reference evidence="3 5" key="2">
    <citation type="submission" date="2019-03" db="EMBL/GenBank/DDBJ databases">
        <title>Genomics of glacier-inhabiting Cryobacterium strains.</title>
        <authorList>
            <person name="Liu Q."/>
            <person name="Xin Y.-H."/>
        </authorList>
    </citation>
    <scope>NUCLEOTIDE SEQUENCE [LARGE SCALE GENOMIC DNA]</scope>
    <source>
        <strain evidence="3 5">Hh8</strain>
    </source>
</reference>
<feature type="transmembrane region" description="Helical" evidence="1">
    <location>
        <begin position="47"/>
        <end position="65"/>
    </location>
</feature>
<evidence type="ECO:0000313" key="4">
    <source>
        <dbReference type="Proteomes" id="UP000199639"/>
    </source>
</evidence>
<gene>
    <name evidence="3" type="ORF">E3O21_13885</name>
    <name evidence="2" type="ORF">SAMN05216368_10476</name>
</gene>
<keyword evidence="1" id="KW-1133">Transmembrane helix</keyword>
<dbReference type="Proteomes" id="UP000298252">
    <property type="component" value="Unassembled WGS sequence"/>
</dbReference>
<evidence type="ECO:0000256" key="1">
    <source>
        <dbReference type="SAM" id="Phobius"/>
    </source>
</evidence>
<feature type="transmembrane region" description="Helical" evidence="1">
    <location>
        <begin position="77"/>
        <end position="98"/>
    </location>
</feature>
<feature type="transmembrane region" description="Helical" evidence="1">
    <location>
        <begin position="264"/>
        <end position="291"/>
    </location>
</feature>
<feature type="transmembrane region" description="Helical" evidence="1">
    <location>
        <begin position="216"/>
        <end position="244"/>
    </location>
</feature>
<proteinExistence type="predicted"/>
<feature type="transmembrane region" description="Helical" evidence="1">
    <location>
        <begin position="173"/>
        <end position="195"/>
    </location>
</feature>
<dbReference type="STRING" id="1424659.SAMN05216368_10476"/>
<dbReference type="EMBL" id="FNIB01000004">
    <property type="protein sequence ID" value="SDN17124.1"/>
    <property type="molecule type" value="Genomic_DNA"/>
</dbReference>
<accession>A0A4R8V0V2</accession>
<feature type="transmembrane region" description="Helical" evidence="1">
    <location>
        <begin position="119"/>
        <end position="148"/>
    </location>
</feature>
<dbReference type="RefSeq" id="WP_134505307.1">
    <property type="nucleotide sequence ID" value="NZ_FNIB01000004.1"/>
</dbReference>